<comment type="subcellular location">
    <subcellularLocation>
        <location evidence="2">Cytoplasm</location>
        <location evidence="2">Nucleoid</location>
    </subcellularLocation>
</comment>
<dbReference type="GO" id="GO:0005829">
    <property type="term" value="C:cytosol"/>
    <property type="evidence" value="ECO:0007669"/>
    <property type="project" value="TreeGrafter"/>
</dbReference>
<dbReference type="GeneID" id="78354890"/>
<dbReference type="Proteomes" id="UP000198817">
    <property type="component" value="Unassembled WGS sequence"/>
</dbReference>
<dbReference type="PANTHER" id="PTHR33449:SF1">
    <property type="entry name" value="NUCLEOID-ASSOCIATED PROTEIN YBAB"/>
    <property type="match status" value="1"/>
</dbReference>
<dbReference type="Gene3D" id="3.30.1310.10">
    <property type="entry name" value="Nucleoid-associated protein YbaB-like domain"/>
    <property type="match status" value="1"/>
</dbReference>
<protein>
    <recommendedName>
        <fullName evidence="2">Nucleoid-associated protein SAMN05216508_1333</fullName>
    </recommendedName>
</protein>
<comment type="similarity">
    <text evidence="2">Belongs to the YbaB/EbfC family.</text>
</comment>
<dbReference type="HAMAP" id="MF_00274">
    <property type="entry name" value="DNA_YbaB_EbfC"/>
    <property type="match status" value="1"/>
</dbReference>
<evidence type="ECO:0000256" key="1">
    <source>
        <dbReference type="ARBA" id="ARBA00023125"/>
    </source>
</evidence>
<sequence length="121" mass="12883">MGRGMRAGRKPRTGGAGGGRKAQMQQMQQLQAVQAQMEQMQAELEEKEIEASAGGGVVTAKVNGKKELVSLTIDRDVVDPEDVETLQDLVIAAVNEGMRQIDELSNSEYSKITGGLGIPGL</sequence>
<organism evidence="4 5">
    <name type="scientific">Eubacterium pyruvativorans</name>
    <dbReference type="NCBI Taxonomy" id="155865"/>
    <lineage>
        <taxon>Bacteria</taxon>
        <taxon>Bacillati</taxon>
        <taxon>Bacillota</taxon>
        <taxon>Clostridia</taxon>
        <taxon>Eubacteriales</taxon>
        <taxon>Eubacteriaceae</taxon>
        <taxon>Eubacterium</taxon>
    </lineage>
</organism>
<feature type="compositionally biased region" description="Basic residues" evidence="3">
    <location>
        <begin position="1"/>
        <end position="12"/>
    </location>
</feature>
<feature type="region of interest" description="Disordered" evidence="3">
    <location>
        <begin position="1"/>
        <end position="26"/>
    </location>
</feature>
<dbReference type="InterPro" id="IPR036894">
    <property type="entry name" value="YbaB-like_sf"/>
</dbReference>
<dbReference type="OrthoDB" id="9795263at2"/>
<dbReference type="RefSeq" id="WP_090164035.1">
    <property type="nucleotide sequence ID" value="NZ_CACVNK010000004.1"/>
</dbReference>
<accession>A0A1I7I729</accession>
<keyword evidence="2" id="KW-0963">Cytoplasm</keyword>
<dbReference type="Pfam" id="PF02575">
    <property type="entry name" value="YbaB_DNA_bd"/>
    <property type="match status" value="1"/>
</dbReference>
<dbReference type="PANTHER" id="PTHR33449">
    <property type="entry name" value="NUCLEOID-ASSOCIATED PROTEIN YBAB"/>
    <property type="match status" value="1"/>
</dbReference>
<comment type="subunit">
    <text evidence="2">Homodimer.</text>
</comment>
<dbReference type="AlphaFoldDB" id="A0A1I7I729"/>
<name>A0A1I7I729_9FIRM</name>
<proteinExistence type="inferred from homology"/>
<keyword evidence="1 2" id="KW-0238">DNA-binding</keyword>
<evidence type="ECO:0000256" key="2">
    <source>
        <dbReference type="HAMAP-Rule" id="MF_00274"/>
    </source>
</evidence>
<evidence type="ECO:0000313" key="4">
    <source>
        <dbReference type="EMBL" id="SFU68576.1"/>
    </source>
</evidence>
<dbReference type="STRING" id="155865.SAMN05216515_1363"/>
<evidence type="ECO:0000256" key="3">
    <source>
        <dbReference type="SAM" id="MobiDB-lite"/>
    </source>
</evidence>
<evidence type="ECO:0000313" key="5">
    <source>
        <dbReference type="Proteomes" id="UP000198817"/>
    </source>
</evidence>
<reference evidence="4 5" key="1">
    <citation type="submission" date="2016-10" db="EMBL/GenBank/DDBJ databases">
        <authorList>
            <person name="de Groot N.N."/>
        </authorList>
    </citation>
    <scope>NUCLEOTIDE SEQUENCE [LARGE SCALE GENOMIC DNA]</scope>
    <source>
        <strain evidence="4 5">KHGC13</strain>
    </source>
</reference>
<dbReference type="InterPro" id="IPR004401">
    <property type="entry name" value="YbaB/EbfC"/>
</dbReference>
<dbReference type="NCBIfam" id="TIGR00103">
    <property type="entry name" value="DNA_YbaB_EbfC"/>
    <property type="match status" value="1"/>
</dbReference>
<dbReference type="EMBL" id="FPBT01000033">
    <property type="protein sequence ID" value="SFU68576.1"/>
    <property type="molecule type" value="Genomic_DNA"/>
</dbReference>
<keyword evidence="5" id="KW-1185">Reference proteome</keyword>
<dbReference type="GO" id="GO:0003677">
    <property type="term" value="F:DNA binding"/>
    <property type="evidence" value="ECO:0007669"/>
    <property type="project" value="UniProtKB-UniRule"/>
</dbReference>
<dbReference type="SUPFAM" id="SSF82607">
    <property type="entry name" value="YbaB-like"/>
    <property type="match status" value="1"/>
</dbReference>
<gene>
    <name evidence="4" type="ORF">SAMN05216508_1333</name>
</gene>
<comment type="function">
    <text evidence="2">Binds to DNA and alters its conformation. May be involved in regulation of gene expression, nucleoid organization and DNA protection.</text>
</comment>
<dbReference type="GO" id="GO:0043590">
    <property type="term" value="C:bacterial nucleoid"/>
    <property type="evidence" value="ECO:0007669"/>
    <property type="project" value="UniProtKB-UniRule"/>
</dbReference>